<organism evidence="2 3">
    <name type="scientific">Methylophaga frappieri (strain ATCC BAA-2434 / DSM 25690 / JAM7)</name>
    <dbReference type="NCBI Taxonomy" id="754477"/>
    <lineage>
        <taxon>Bacteria</taxon>
        <taxon>Pseudomonadati</taxon>
        <taxon>Pseudomonadota</taxon>
        <taxon>Gammaproteobacteria</taxon>
        <taxon>Thiotrichales</taxon>
        <taxon>Piscirickettsiaceae</taxon>
        <taxon>Methylophaga</taxon>
    </lineage>
</organism>
<sequence length="108" mass="11834">MQDSQYNQIALPERLTIAEAPACYERLVAALVAGQPVSVDASQVTRVDAAGLQLLLGFARQAQQLSLPLQWQAITPSLQEAVDIAGLHDEIVFNLNKQEEHDQNIDGR</sequence>
<accession>I1YKP3</accession>
<dbReference type="PANTHER" id="PTHR35849">
    <property type="entry name" value="BLR2341 PROTEIN"/>
    <property type="match status" value="1"/>
</dbReference>
<dbReference type="OrthoDB" id="6198515at2"/>
<dbReference type="HOGENOM" id="CLU_173888_0_0_6"/>
<dbReference type="AlphaFoldDB" id="I1YKP3"/>
<dbReference type="Gene3D" id="3.30.750.24">
    <property type="entry name" value="STAS domain"/>
    <property type="match status" value="1"/>
</dbReference>
<dbReference type="PROSITE" id="PS50801">
    <property type="entry name" value="STAS"/>
    <property type="match status" value="1"/>
</dbReference>
<dbReference type="SUPFAM" id="SSF52091">
    <property type="entry name" value="SpoIIaa-like"/>
    <property type="match status" value="1"/>
</dbReference>
<gene>
    <name evidence="2" type="ordered locus">Q7C_2352</name>
</gene>
<dbReference type="PANTHER" id="PTHR35849:SF2">
    <property type="entry name" value="BLR2341 PROTEIN"/>
    <property type="match status" value="1"/>
</dbReference>
<dbReference type="KEGG" id="mec:Q7C_2352"/>
<dbReference type="InterPro" id="IPR036513">
    <property type="entry name" value="STAS_dom_sf"/>
</dbReference>
<dbReference type="InterPro" id="IPR058548">
    <property type="entry name" value="MlaB-like_STAS"/>
</dbReference>
<name>I1YKP3_METFJ</name>
<dbReference type="PATRIC" id="fig|754477.3.peg.2319"/>
<evidence type="ECO:0000313" key="2">
    <source>
        <dbReference type="EMBL" id="AFJ03486.1"/>
    </source>
</evidence>
<dbReference type="EMBL" id="CP003380">
    <property type="protein sequence ID" value="AFJ03486.1"/>
    <property type="molecule type" value="Genomic_DNA"/>
</dbReference>
<keyword evidence="3" id="KW-1185">Reference proteome</keyword>
<dbReference type="RefSeq" id="WP_014704905.1">
    <property type="nucleotide sequence ID" value="NC_017856.1"/>
</dbReference>
<feature type="domain" description="STAS" evidence="1">
    <location>
        <begin position="9"/>
        <end position="91"/>
    </location>
</feature>
<dbReference type="eggNOG" id="COG1366">
    <property type="taxonomic scope" value="Bacteria"/>
</dbReference>
<evidence type="ECO:0000259" key="1">
    <source>
        <dbReference type="PROSITE" id="PS50801"/>
    </source>
</evidence>
<dbReference type="STRING" id="754477.Q7C_2352"/>
<dbReference type="InterPro" id="IPR052746">
    <property type="entry name" value="MlaB_ABC_Transporter"/>
</dbReference>
<dbReference type="Pfam" id="PF13466">
    <property type="entry name" value="STAS_2"/>
    <property type="match status" value="1"/>
</dbReference>
<dbReference type="Proteomes" id="UP000009145">
    <property type="component" value="Chromosome"/>
</dbReference>
<proteinExistence type="predicted"/>
<dbReference type="InterPro" id="IPR002645">
    <property type="entry name" value="STAS_dom"/>
</dbReference>
<evidence type="ECO:0000313" key="3">
    <source>
        <dbReference type="Proteomes" id="UP000009145"/>
    </source>
</evidence>
<reference evidence="2 3" key="1">
    <citation type="journal article" date="2012" name="J. Bacteriol.">
        <title>Complete genome sequences of Methylophaga sp. strain JAM1 and Methylophaga sp. strain JAM7.</title>
        <authorList>
            <person name="Villeneuve C."/>
            <person name="Martineau C."/>
            <person name="Mauffrey F."/>
            <person name="Villemur R."/>
        </authorList>
    </citation>
    <scope>NUCLEOTIDE SEQUENCE [LARGE SCALE GENOMIC DNA]</scope>
    <source>
        <strain evidence="2 3">JAM7</strain>
    </source>
</reference>
<dbReference type="CDD" id="cd07043">
    <property type="entry name" value="STAS_anti-anti-sigma_factors"/>
    <property type="match status" value="1"/>
</dbReference>
<protein>
    <submittedName>
        <fullName evidence="2">Anti-anti-sigma regulatory factor (Antagonist of anti-sigma factor)</fullName>
    </submittedName>
</protein>